<dbReference type="SMART" id="SM00387">
    <property type="entry name" value="HATPase_c"/>
    <property type="match status" value="1"/>
</dbReference>
<keyword evidence="7 17" id="KW-0812">Transmembrane</keyword>
<dbReference type="InterPro" id="IPR036890">
    <property type="entry name" value="HATPase_C_sf"/>
</dbReference>
<evidence type="ECO:0000256" key="2">
    <source>
        <dbReference type="ARBA" id="ARBA00004651"/>
    </source>
</evidence>
<dbReference type="FunFam" id="3.30.565.10:FF:000013">
    <property type="entry name" value="Two-component sensor histidine kinase"/>
    <property type="match status" value="1"/>
</dbReference>
<dbReference type="SUPFAM" id="SSF47384">
    <property type="entry name" value="Homodimeric domain of signal transducing histidine kinase"/>
    <property type="match status" value="1"/>
</dbReference>
<dbReference type="SMART" id="SM00304">
    <property type="entry name" value="HAMP"/>
    <property type="match status" value="1"/>
</dbReference>
<dbReference type="GO" id="GO:0030295">
    <property type="term" value="F:protein kinase activator activity"/>
    <property type="evidence" value="ECO:0007669"/>
    <property type="project" value="TreeGrafter"/>
</dbReference>
<dbReference type="SUPFAM" id="SSF55874">
    <property type="entry name" value="ATPase domain of HSP90 chaperone/DNA topoisomerase II/histidine kinase"/>
    <property type="match status" value="1"/>
</dbReference>
<dbReference type="Pfam" id="PF00672">
    <property type="entry name" value="HAMP"/>
    <property type="match status" value="1"/>
</dbReference>
<keyword evidence="8" id="KW-0547">Nucleotide-binding</keyword>
<dbReference type="SUPFAM" id="SSF158472">
    <property type="entry name" value="HAMP domain-like"/>
    <property type="match status" value="1"/>
</dbReference>
<dbReference type="PRINTS" id="PR00344">
    <property type="entry name" value="BCTRLSENSOR"/>
</dbReference>
<evidence type="ECO:0000256" key="5">
    <source>
        <dbReference type="ARBA" id="ARBA00022553"/>
    </source>
</evidence>
<keyword evidence="12" id="KW-0902">Two-component regulatory system</keyword>
<comment type="caution">
    <text evidence="20">The sequence shown here is derived from an EMBL/GenBank/DDBJ whole genome shotgun (WGS) entry which is preliminary data.</text>
</comment>
<dbReference type="Gene3D" id="6.10.340.10">
    <property type="match status" value="1"/>
</dbReference>
<feature type="compositionally biased region" description="Basic residues" evidence="16">
    <location>
        <begin position="573"/>
        <end position="589"/>
    </location>
</feature>
<dbReference type="InterPro" id="IPR047669">
    <property type="entry name" value="MtrAB_MtrB"/>
</dbReference>
<dbReference type="Gene3D" id="3.30.565.10">
    <property type="entry name" value="Histidine kinase-like ATPase, C-terminal domain"/>
    <property type="match status" value="1"/>
</dbReference>
<evidence type="ECO:0000259" key="19">
    <source>
        <dbReference type="PROSITE" id="PS50885"/>
    </source>
</evidence>
<dbReference type="InterPro" id="IPR003660">
    <property type="entry name" value="HAMP_dom"/>
</dbReference>
<evidence type="ECO:0000256" key="9">
    <source>
        <dbReference type="ARBA" id="ARBA00022777"/>
    </source>
</evidence>
<evidence type="ECO:0000256" key="8">
    <source>
        <dbReference type="ARBA" id="ARBA00022741"/>
    </source>
</evidence>
<dbReference type="Pfam" id="PF02518">
    <property type="entry name" value="HATPase_c"/>
    <property type="match status" value="1"/>
</dbReference>
<dbReference type="GO" id="GO:0005886">
    <property type="term" value="C:plasma membrane"/>
    <property type="evidence" value="ECO:0007669"/>
    <property type="project" value="UniProtKB-SubCell"/>
</dbReference>
<dbReference type="Proteomes" id="UP000035721">
    <property type="component" value="Unassembled WGS sequence"/>
</dbReference>
<dbReference type="CDD" id="cd00082">
    <property type="entry name" value="HisKA"/>
    <property type="match status" value="1"/>
</dbReference>
<evidence type="ECO:0000256" key="11">
    <source>
        <dbReference type="ARBA" id="ARBA00022989"/>
    </source>
</evidence>
<evidence type="ECO:0000313" key="21">
    <source>
        <dbReference type="Proteomes" id="UP000035721"/>
    </source>
</evidence>
<evidence type="ECO:0000256" key="13">
    <source>
        <dbReference type="ARBA" id="ARBA00023136"/>
    </source>
</evidence>
<reference evidence="20 21" key="1">
    <citation type="journal article" date="2013" name="ISME J.">
        <title>A metabolic model for members of the genus Tetrasphaera involved in enhanced biological phosphorus removal.</title>
        <authorList>
            <person name="Kristiansen R."/>
            <person name="Nguyen H.T.T."/>
            <person name="Saunders A.M."/>
            <person name="Nielsen J.L."/>
            <person name="Wimmer R."/>
            <person name="Le V.Q."/>
            <person name="McIlroy S.J."/>
            <person name="Petrovski S."/>
            <person name="Seviour R.J."/>
            <person name="Calteau A."/>
            <person name="Nielsen K.L."/>
            <person name="Nielsen P.H."/>
        </authorList>
    </citation>
    <scope>NUCLEOTIDE SEQUENCE [LARGE SCALE GENOMIC DNA]</scope>
    <source>
        <strain evidence="20 21">T1-X7</strain>
    </source>
</reference>
<evidence type="ECO:0000259" key="18">
    <source>
        <dbReference type="PROSITE" id="PS50109"/>
    </source>
</evidence>
<keyword evidence="11 17" id="KW-1133">Transmembrane helix</keyword>
<comment type="subcellular location">
    <subcellularLocation>
        <location evidence="2">Cell membrane</location>
        <topology evidence="2">Multi-pass membrane protein</topology>
    </subcellularLocation>
</comment>
<name>A0A077LTZ9_9MICO</name>
<dbReference type="InterPro" id="IPR005467">
    <property type="entry name" value="His_kinase_dom"/>
</dbReference>
<evidence type="ECO:0000256" key="14">
    <source>
        <dbReference type="ARBA" id="ARBA00035305"/>
    </source>
</evidence>
<dbReference type="GO" id="GO:0007234">
    <property type="term" value="P:osmosensory signaling via phosphorelay pathway"/>
    <property type="evidence" value="ECO:0007669"/>
    <property type="project" value="TreeGrafter"/>
</dbReference>
<proteinExistence type="predicted"/>
<feature type="region of interest" description="Disordered" evidence="16">
    <location>
        <begin position="536"/>
        <end position="638"/>
    </location>
</feature>
<dbReference type="PANTHER" id="PTHR42878:SF7">
    <property type="entry name" value="SENSOR HISTIDINE KINASE GLRK"/>
    <property type="match status" value="1"/>
</dbReference>
<keyword evidence="5" id="KW-0597">Phosphoprotein</keyword>
<dbReference type="InterPro" id="IPR003594">
    <property type="entry name" value="HATPase_dom"/>
</dbReference>
<evidence type="ECO:0000313" key="20">
    <source>
        <dbReference type="EMBL" id="CCH76012.1"/>
    </source>
</evidence>
<evidence type="ECO:0000256" key="12">
    <source>
        <dbReference type="ARBA" id="ARBA00023012"/>
    </source>
</evidence>
<dbReference type="Pfam" id="PF00512">
    <property type="entry name" value="HisKA"/>
    <property type="match status" value="1"/>
</dbReference>
<evidence type="ECO:0000256" key="1">
    <source>
        <dbReference type="ARBA" id="ARBA00000085"/>
    </source>
</evidence>
<dbReference type="EC" id="2.7.13.3" evidence="3"/>
<dbReference type="PROSITE" id="PS50885">
    <property type="entry name" value="HAMP"/>
    <property type="match status" value="1"/>
</dbReference>
<evidence type="ECO:0000256" key="4">
    <source>
        <dbReference type="ARBA" id="ARBA00022475"/>
    </source>
</evidence>
<dbReference type="InterPro" id="IPR003661">
    <property type="entry name" value="HisK_dim/P_dom"/>
</dbReference>
<evidence type="ECO:0000256" key="15">
    <source>
        <dbReference type="ARBA" id="ARBA00039401"/>
    </source>
</evidence>
<dbReference type="PANTHER" id="PTHR42878">
    <property type="entry name" value="TWO-COMPONENT HISTIDINE KINASE"/>
    <property type="match status" value="1"/>
</dbReference>
<dbReference type="STRING" id="1194083.BN12_1000003"/>
<feature type="transmembrane region" description="Helical" evidence="17">
    <location>
        <begin position="216"/>
        <end position="235"/>
    </location>
</feature>
<dbReference type="InterPro" id="IPR050351">
    <property type="entry name" value="BphY/WalK/GraS-like"/>
</dbReference>
<accession>A0A077LTZ9</accession>
<dbReference type="NCBIfam" id="NF040691">
    <property type="entry name" value="MtrAB_MtrB"/>
    <property type="match status" value="1"/>
</dbReference>
<evidence type="ECO:0000256" key="10">
    <source>
        <dbReference type="ARBA" id="ARBA00022840"/>
    </source>
</evidence>
<dbReference type="GO" id="GO:0000156">
    <property type="term" value="F:phosphorelay response regulator activity"/>
    <property type="evidence" value="ECO:0007669"/>
    <property type="project" value="TreeGrafter"/>
</dbReference>
<keyword evidence="13 17" id="KW-0472">Membrane</keyword>
<dbReference type="PROSITE" id="PS50109">
    <property type="entry name" value="HIS_KIN"/>
    <property type="match status" value="1"/>
</dbReference>
<dbReference type="Gene3D" id="1.10.287.130">
    <property type="match status" value="1"/>
</dbReference>
<evidence type="ECO:0000256" key="16">
    <source>
        <dbReference type="SAM" id="MobiDB-lite"/>
    </source>
</evidence>
<dbReference type="InterPro" id="IPR036097">
    <property type="entry name" value="HisK_dim/P_sf"/>
</dbReference>
<dbReference type="SMART" id="SM00388">
    <property type="entry name" value="HisKA"/>
    <property type="match status" value="1"/>
</dbReference>
<protein>
    <recommendedName>
        <fullName evidence="14">Sensor histidine kinase MtrB</fullName>
        <ecNumber evidence="3">2.7.13.3</ecNumber>
    </recommendedName>
    <alternativeName>
        <fullName evidence="15">Sensor-like histidine kinase SenX3</fullName>
    </alternativeName>
</protein>
<keyword evidence="9 20" id="KW-0418">Kinase</keyword>
<organism evidence="20 21">
    <name type="scientific">Nostocoides japonicum T1-X7</name>
    <dbReference type="NCBI Taxonomy" id="1194083"/>
    <lineage>
        <taxon>Bacteria</taxon>
        <taxon>Bacillati</taxon>
        <taxon>Actinomycetota</taxon>
        <taxon>Actinomycetes</taxon>
        <taxon>Micrococcales</taxon>
        <taxon>Intrasporangiaceae</taxon>
        <taxon>Nostocoides</taxon>
    </lineage>
</organism>
<evidence type="ECO:0000256" key="6">
    <source>
        <dbReference type="ARBA" id="ARBA00022679"/>
    </source>
</evidence>
<dbReference type="AlphaFoldDB" id="A0A077LTZ9"/>
<keyword evidence="6 20" id="KW-0808">Transferase</keyword>
<sequence>MAGGVRRWLAVSWSVLRRVGSTIANSWRRRLQFRVVASTLLLGLLVVVLLGAYLYRAIGSSLENDRIRASQSEAQSLTTTAQANFDSAVATDVNSLYSVAQTLVQGQLVPPGADQTRYVILTRAIDNTSTAVLGTMGSPGVSSDVVTDSIRRAVSADPTRQQTQIVQFHDPQTDSDVPAVVVGSQVQVPIVGAYDLFFIFPMRAETATLQHISRSFSVGGLILVLLVGAIAWVVARQVVVPVRRASAVAERLAAGNLNERMPARGHDELALLAKSFNAMADSLQTQIHQLEGLSRVQQRFVSDVSHELRTPLTTIRMAADLIFDAREQFGAGVARSAELLHTELDRFEDLLADLLEISRFDAGAAALDTDPTDLAVLARKVVDGAASLAEVRGSKVTVTVEKSDRSTIAEVDPRRVERILRNLVVNAIEHGEGRRVTVTLAGNDDAVAVVVADRGVGLRPGEASLVFNRFWRADPARTRTTGGTGLGLAISLEDARLHDGWLQAWGEPGVGARFRLTVPKRVGEPIGVSPFRSVRRVPSEWRRDGAGSRPASSARCPVRRSRAGWPRDDAPSRPRRCRGRRRRGRRGLQRARDVVPGPAGARRQRCEHRAPAVRAARPAARRGARGHHPGLPAGRHGE</sequence>
<gene>
    <name evidence="20" type="primary">mtrB</name>
    <name evidence="20" type="ORF">BN12_1000003</name>
</gene>
<feature type="transmembrane region" description="Helical" evidence="17">
    <location>
        <begin position="35"/>
        <end position="55"/>
    </location>
</feature>
<feature type="compositionally biased region" description="Basic and acidic residues" evidence="16">
    <location>
        <begin position="537"/>
        <end position="546"/>
    </location>
</feature>
<keyword evidence="21" id="KW-1185">Reference proteome</keyword>
<dbReference type="InterPro" id="IPR004358">
    <property type="entry name" value="Sig_transdc_His_kin-like_C"/>
</dbReference>
<keyword evidence="4" id="KW-1003">Cell membrane</keyword>
<dbReference type="GO" id="GO:0005524">
    <property type="term" value="F:ATP binding"/>
    <property type="evidence" value="ECO:0007669"/>
    <property type="project" value="UniProtKB-KW"/>
</dbReference>
<dbReference type="EMBL" id="CAJB01000003">
    <property type="protein sequence ID" value="CCH76012.1"/>
    <property type="molecule type" value="Genomic_DNA"/>
</dbReference>
<feature type="compositionally biased region" description="Basic residues" evidence="16">
    <location>
        <begin position="619"/>
        <end position="628"/>
    </location>
</feature>
<feature type="domain" description="HAMP" evidence="19">
    <location>
        <begin position="236"/>
        <end position="288"/>
    </location>
</feature>
<evidence type="ECO:0000256" key="17">
    <source>
        <dbReference type="SAM" id="Phobius"/>
    </source>
</evidence>
<evidence type="ECO:0000256" key="7">
    <source>
        <dbReference type="ARBA" id="ARBA00022692"/>
    </source>
</evidence>
<dbReference type="GO" id="GO:0000155">
    <property type="term" value="F:phosphorelay sensor kinase activity"/>
    <property type="evidence" value="ECO:0007669"/>
    <property type="project" value="InterPro"/>
</dbReference>
<feature type="domain" description="Histidine kinase" evidence="18">
    <location>
        <begin position="303"/>
        <end position="522"/>
    </location>
</feature>
<dbReference type="CDD" id="cd06225">
    <property type="entry name" value="HAMP"/>
    <property type="match status" value="1"/>
</dbReference>
<comment type="catalytic activity">
    <reaction evidence="1">
        <text>ATP + protein L-histidine = ADP + protein N-phospho-L-histidine.</text>
        <dbReference type="EC" id="2.7.13.3"/>
    </reaction>
</comment>
<keyword evidence="10" id="KW-0067">ATP-binding</keyword>
<dbReference type="FunFam" id="1.10.287.130:FF:000010">
    <property type="entry name" value="Two-component sensor histidine kinase"/>
    <property type="match status" value="1"/>
</dbReference>
<evidence type="ECO:0000256" key="3">
    <source>
        <dbReference type="ARBA" id="ARBA00012438"/>
    </source>
</evidence>